<dbReference type="AlphaFoldDB" id="L0RED0"/>
<dbReference type="EMBL" id="FO203522">
    <property type="protein sequence ID" value="CCO24545.1"/>
    <property type="molecule type" value="Genomic_DNA"/>
</dbReference>
<protein>
    <submittedName>
        <fullName evidence="1">Uncharacterized protein</fullName>
    </submittedName>
</protein>
<evidence type="ECO:0000313" key="2">
    <source>
        <dbReference type="Proteomes" id="UP000010808"/>
    </source>
</evidence>
<keyword evidence="2" id="KW-1185">Reference proteome</keyword>
<dbReference type="Proteomes" id="UP000010808">
    <property type="component" value="Chromosome"/>
</dbReference>
<dbReference type="STRING" id="1121451.DESAM_22278"/>
<gene>
    <name evidence="1" type="ORF">DESAM_22278</name>
</gene>
<evidence type="ECO:0000313" key="1">
    <source>
        <dbReference type="EMBL" id="CCO24545.1"/>
    </source>
</evidence>
<dbReference type="KEGG" id="dhy:DESAM_22278"/>
<reference evidence="1 2" key="1">
    <citation type="submission" date="2012-10" db="EMBL/GenBank/DDBJ databases">
        <authorList>
            <person name="Genoscope - CEA"/>
        </authorList>
    </citation>
    <scope>NUCLEOTIDE SEQUENCE [LARGE SCALE GENOMIC DNA]</scope>
    <source>
        <strain evidence="2">AM13 / DSM 14728</strain>
    </source>
</reference>
<dbReference type="HOGENOM" id="CLU_3152033_0_0_7"/>
<accession>L0RED0</accession>
<organism evidence="1 2">
    <name type="scientific">Maridesulfovibrio hydrothermalis AM13 = DSM 14728</name>
    <dbReference type="NCBI Taxonomy" id="1121451"/>
    <lineage>
        <taxon>Bacteria</taxon>
        <taxon>Pseudomonadati</taxon>
        <taxon>Thermodesulfobacteriota</taxon>
        <taxon>Desulfovibrionia</taxon>
        <taxon>Desulfovibrionales</taxon>
        <taxon>Desulfovibrionaceae</taxon>
        <taxon>Maridesulfovibrio</taxon>
    </lineage>
</organism>
<sequence>MGADFLHAAWTSRNLYCDCSLCTGVLAEVDKGVEIFKFFNIFCLDIGV</sequence>
<proteinExistence type="predicted"/>
<name>L0RED0_9BACT</name>